<keyword evidence="2" id="KW-0472">Membrane</keyword>
<accession>A0ABW2Q4Q3</accession>
<proteinExistence type="predicted"/>
<reference evidence="5" key="1">
    <citation type="journal article" date="2019" name="Int. J. Syst. Evol. Microbiol.">
        <title>The Global Catalogue of Microorganisms (GCM) 10K type strain sequencing project: providing services to taxonomists for standard genome sequencing and annotation.</title>
        <authorList>
            <consortium name="The Broad Institute Genomics Platform"/>
            <consortium name="The Broad Institute Genome Sequencing Center for Infectious Disease"/>
            <person name="Wu L."/>
            <person name="Ma J."/>
        </authorList>
    </citation>
    <scope>NUCLEOTIDE SEQUENCE [LARGE SCALE GENOMIC DNA]</scope>
    <source>
        <strain evidence="5">JCM 1490</strain>
    </source>
</reference>
<dbReference type="Proteomes" id="UP001596455">
    <property type="component" value="Unassembled WGS sequence"/>
</dbReference>
<protein>
    <submittedName>
        <fullName evidence="4">Uncharacterized protein</fullName>
    </submittedName>
</protein>
<organism evidence="4 5">
    <name type="scientific">Georgenia alba</name>
    <dbReference type="NCBI Taxonomy" id="2233858"/>
    <lineage>
        <taxon>Bacteria</taxon>
        <taxon>Bacillati</taxon>
        <taxon>Actinomycetota</taxon>
        <taxon>Actinomycetes</taxon>
        <taxon>Micrococcales</taxon>
        <taxon>Bogoriellaceae</taxon>
        <taxon>Georgenia</taxon>
    </lineage>
</organism>
<evidence type="ECO:0000256" key="1">
    <source>
        <dbReference type="SAM" id="MobiDB-lite"/>
    </source>
</evidence>
<evidence type="ECO:0000313" key="4">
    <source>
        <dbReference type="EMBL" id="MFC7404471.1"/>
    </source>
</evidence>
<feature type="region of interest" description="Disordered" evidence="1">
    <location>
        <begin position="123"/>
        <end position="221"/>
    </location>
</feature>
<sequence>MIMRTHRTRVTRVLSTVLLTGALLLMGGAAHAAAPSDLVPGVAGENGLVDNVVGPEGGVRRTVESLTSGDVGGAVEGVAGEDGAVEKLVGPGGVTDGVTEDVGDAVENIADGDAAGAVENVAGEGGVVDDVLGDDGPASDPEEIVDPVIPDEPPREVTPDEPPREPDPDPGVTPPGDLPGPGGGTDPTPGGGSAPGTDDGASSRPAAGSGATDGPPGHAEVQDCVHDTAATASGWAAATGRAAAHPGDTVEVTGVADFDLLDELVSAPAVDGHVSATGPAANPITVAPPGGGDVAYSGLGVAGLALLALLLVAGESGITRAGR</sequence>
<feature type="compositionally biased region" description="Basic and acidic residues" evidence="1">
    <location>
        <begin position="152"/>
        <end position="167"/>
    </location>
</feature>
<feature type="chain" id="PRO_5045889732" evidence="3">
    <location>
        <begin position="33"/>
        <end position="323"/>
    </location>
</feature>
<feature type="compositionally biased region" description="Low complexity" evidence="1">
    <location>
        <begin position="123"/>
        <end position="136"/>
    </location>
</feature>
<gene>
    <name evidence="4" type="ORF">ACFQQL_05075</name>
</gene>
<feature type="transmembrane region" description="Helical" evidence="2">
    <location>
        <begin position="294"/>
        <end position="313"/>
    </location>
</feature>
<evidence type="ECO:0000256" key="2">
    <source>
        <dbReference type="SAM" id="Phobius"/>
    </source>
</evidence>
<evidence type="ECO:0000256" key="3">
    <source>
        <dbReference type="SAM" id="SignalP"/>
    </source>
</evidence>
<keyword evidence="3" id="KW-0732">Signal</keyword>
<feature type="compositionally biased region" description="Low complexity" evidence="1">
    <location>
        <begin position="195"/>
        <end position="210"/>
    </location>
</feature>
<keyword evidence="2" id="KW-1133">Transmembrane helix</keyword>
<dbReference type="EMBL" id="JBHTCQ010000001">
    <property type="protein sequence ID" value="MFC7404471.1"/>
    <property type="molecule type" value="Genomic_DNA"/>
</dbReference>
<name>A0ABW2Q4Q3_9MICO</name>
<evidence type="ECO:0000313" key="5">
    <source>
        <dbReference type="Proteomes" id="UP001596455"/>
    </source>
</evidence>
<keyword evidence="5" id="KW-1185">Reference proteome</keyword>
<feature type="compositionally biased region" description="Pro residues" evidence="1">
    <location>
        <begin position="169"/>
        <end position="178"/>
    </location>
</feature>
<feature type="compositionally biased region" description="Gly residues" evidence="1">
    <location>
        <begin position="179"/>
        <end position="194"/>
    </location>
</feature>
<keyword evidence="2" id="KW-0812">Transmembrane</keyword>
<comment type="caution">
    <text evidence="4">The sequence shown here is derived from an EMBL/GenBank/DDBJ whole genome shotgun (WGS) entry which is preliminary data.</text>
</comment>
<feature type="signal peptide" evidence="3">
    <location>
        <begin position="1"/>
        <end position="32"/>
    </location>
</feature>
<dbReference type="RefSeq" id="WP_382391893.1">
    <property type="nucleotide sequence ID" value="NZ_JBHTCQ010000001.1"/>
</dbReference>